<evidence type="ECO:0000256" key="15">
    <source>
        <dbReference type="ARBA" id="ARBA00023172"/>
    </source>
</evidence>
<reference evidence="20" key="1">
    <citation type="journal article" date="2019" name="Sci. Rep.">
        <title>Draft genome of Tanacetum cinerariifolium, the natural source of mosquito coil.</title>
        <authorList>
            <person name="Yamashiro T."/>
            <person name="Shiraishi A."/>
            <person name="Satake H."/>
            <person name="Nakayama K."/>
        </authorList>
    </citation>
    <scope>NUCLEOTIDE SEQUENCE</scope>
</reference>
<keyword evidence="13" id="KW-0239">DNA-directed DNA polymerase</keyword>
<keyword evidence="3" id="KW-0808">Transferase</keyword>
<evidence type="ECO:0000256" key="14">
    <source>
        <dbReference type="ARBA" id="ARBA00023125"/>
    </source>
</evidence>
<dbReference type="CDD" id="cd00303">
    <property type="entry name" value="retropepsin_like"/>
    <property type="match status" value="1"/>
</dbReference>
<keyword evidence="2" id="KW-0645">Protease</keyword>
<dbReference type="GO" id="GO:0006508">
    <property type="term" value="P:proteolysis"/>
    <property type="evidence" value="ECO:0007669"/>
    <property type="project" value="UniProtKB-KW"/>
</dbReference>
<dbReference type="InterPro" id="IPR043128">
    <property type="entry name" value="Rev_trsase/Diguanyl_cyclase"/>
</dbReference>
<evidence type="ECO:0000256" key="2">
    <source>
        <dbReference type="ARBA" id="ARBA00022670"/>
    </source>
</evidence>
<evidence type="ECO:0000256" key="13">
    <source>
        <dbReference type="ARBA" id="ARBA00022932"/>
    </source>
</evidence>
<comment type="caution">
    <text evidence="20">The sequence shown here is derived from an EMBL/GenBank/DDBJ whole genome shotgun (WGS) entry which is preliminary data.</text>
</comment>
<dbReference type="PANTHER" id="PTHR37984">
    <property type="entry name" value="PROTEIN CBG26694"/>
    <property type="match status" value="1"/>
</dbReference>
<keyword evidence="9" id="KW-0378">Hydrolase</keyword>
<dbReference type="EC" id="2.7.7.49" evidence="1"/>
<dbReference type="Gene3D" id="2.40.70.10">
    <property type="entry name" value="Acid Proteases"/>
    <property type="match status" value="1"/>
</dbReference>
<evidence type="ECO:0000256" key="3">
    <source>
        <dbReference type="ARBA" id="ARBA00022679"/>
    </source>
</evidence>
<keyword evidence="8" id="KW-0255">Endonuclease</keyword>
<dbReference type="CDD" id="cd01647">
    <property type="entry name" value="RT_LTR"/>
    <property type="match status" value="1"/>
</dbReference>
<keyword evidence="10" id="KW-0460">Magnesium</keyword>
<dbReference type="InterPro" id="IPR021109">
    <property type="entry name" value="Peptidase_aspartic_dom_sf"/>
</dbReference>
<dbReference type="GO" id="GO:0004519">
    <property type="term" value="F:endonuclease activity"/>
    <property type="evidence" value="ECO:0007669"/>
    <property type="project" value="UniProtKB-KW"/>
</dbReference>
<keyword evidence="6" id="KW-0479">Metal-binding</keyword>
<dbReference type="Gene3D" id="3.10.10.10">
    <property type="entry name" value="HIV Type 1 Reverse Transcriptase, subunit A, domain 1"/>
    <property type="match status" value="2"/>
</dbReference>
<dbReference type="Gene3D" id="3.30.70.270">
    <property type="match status" value="3"/>
</dbReference>
<evidence type="ECO:0000259" key="19">
    <source>
        <dbReference type="Pfam" id="PF24626"/>
    </source>
</evidence>
<evidence type="ECO:0000256" key="16">
    <source>
        <dbReference type="SAM" id="MobiDB-lite"/>
    </source>
</evidence>
<keyword evidence="11" id="KW-0229">DNA integration</keyword>
<dbReference type="GO" id="GO:0003677">
    <property type="term" value="F:DNA binding"/>
    <property type="evidence" value="ECO:0007669"/>
    <property type="project" value="UniProtKB-KW"/>
</dbReference>
<dbReference type="GO" id="GO:0003964">
    <property type="term" value="F:RNA-directed DNA polymerase activity"/>
    <property type="evidence" value="ECO:0007669"/>
    <property type="project" value="UniProtKB-KW"/>
</dbReference>
<accession>A0A6L2KFA0</accession>
<dbReference type="Gene3D" id="3.10.20.370">
    <property type="match status" value="1"/>
</dbReference>
<evidence type="ECO:0000256" key="9">
    <source>
        <dbReference type="ARBA" id="ARBA00022801"/>
    </source>
</evidence>
<evidence type="ECO:0000256" key="5">
    <source>
        <dbReference type="ARBA" id="ARBA00022722"/>
    </source>
</evidence>
<organism evidence="20">
    <name type="scientific">Tanacetum cinerariifolium</name>
    <name type="common">Dalmatian daisy</name>
    <name type="synonym">Chrysanthemum cinerariifolium</name>
    <dbReference type="NCBI Taxonomy" id="118510"/>
    <lineage>
        <taxon>Eukaryota</taxon>
        <taxon>Viridiplantae</taxon>
        <taxon>Streptophyta</taxon>
        <taxon>Embryophyta</taxon>
        <taxon>Tracheophyta</taxon>
        <taxon>Spermatophyta</taxon>
        <taxon>Magnoliopsida</taxon>
        <taxon>eudicotyledons</taxon>
        <taxon>Gunneridae</taxon>
        <taxon>Pentapetalae</taxon>
        <taxon>asterids</taxon>
        <taxon>campanulids</taxon>
        <taxon>Asterales</taxon>
        <taxon>Asteraceae</taxon>
        <taxon>Asteroideae</taxon>
        <taxon>Anthemideae</taxon>
        <taxon>Anthemidinae</taxon>
        <taxon>Tanacetum</taxon>
    </lineage>
</organism>
<evidence type="ECO:0000259" key="18">
    <source>
        <dbReference type="Pfam" id="PF17921"/>
    </source>
</evidence>
<dbReference type="Pfam" id="PF17921">
    <property type="entry name" value="Integrase_H2C2"/>
    <property type="match status" value="1"/>
</dbReference>
<feature type="region of interest" description="Disordered" evidence="16">
    <location>
        <begin position="23"/>
        <end position="42"/>
    </location>
</feature>
<feature type="region of interest" description="Disordered" evidence="16">
    <location>
        <begin position="327"/>
        <end position="352"/>
    </location>
</feature>
<dbReference type="InterPro" id="IPR050951">
    <property type="entry name" value="Retrovirus_Pol_polyprotein"/>
</dbReference>
<dbReference type="GO" id="GO:0003887">
    <property type="term" value="F:DNA-directed DNA polymerase activity"/>
    <property type="evidence" value="ECO:0007669"/>
    <property type="project" value="UniProtKB-KW"/>
</dbReference>
<feature type="domain" description="Integrase zinc-binding" evidence="18">
    <location>
        <begin position="1292"/>
        <end position="1345"/>
    </location>
</feature>
<dbReference type="InterPro" id="IPR043502">
    <property type="entry name" value="DNA/RNA_pol_sf"/>
</dbReference>
<dbReference type="Pfam" id="PF24626">
    <property type="entry name" value="SH3_Tf2-1"/>
    <property type="match status" value="1"/>
</dbReference>
<keyword evidence="5" id="KW-0540">Nuclease</keyword>
<keyword evidence="4" id="KW-0548">Nucleotidyltransferase</keyword>
<evidence type="ECO:0000256" key="7">
    <source>
        <dbReference type="ARBA" id="ARBA00022750"/>
    </source>
</evidence>
<sequence>MTKKNPSQIVSPFSNPERAFRKLNKKEQSVESEGTSQKDSEFESALEFELHLKEEEMGDDDCTMADLAKTTRTGASSVTRPALMVDNFEIKGQFLHMILNQCQLSGALGEDVNDHIDTFLGIFKLFKIKDVDGDVIKLHVFPFTLTGTAKEWLKSNAPGIDKPTRNTIDNSDGGTIMHTTPNEAYKLIEDIAVHTHKWYAPQDGVSRRAIATAVEADEVSEIAAVTNQMTMFNKKFDKLNATVIVMQVGCESCGGPRLTRDCDDKPMSSSKDACWVNQRQGNFQAGGLNGNTPCHTTRSGKQTTDPPFLSNENVVNPVTHEENDMVKLQSSPSTKRVKTPLKPYEPKLPYPGRYKKEKEAEQYNLGASINLMPYLMYDKLGIGEPKPTRMTIQLAERSIKYPQGIIKNLLVEVDRFVFLVDFIILDMDEHRKVPLILGRPFLSTSRCLVDVYEKKMAPRVDDEEVIFYIDKTMKYFPKQYALYYIDMIEPLIEENFQEIFKEDLFDTNFIGGEDMNMSNEEVLEELAYLIENDPSSRSNKEEKIKNGGLLEGIHGLFSGSFDVIVIMDSLSKWKFMIVCHEKVVRIPLEGDEILRVHGERTQGDEPKLSDIFVVRDFIDVFPEGAPVLFMKKKDGSFRMCIDHRELNKLTVKKRYPLPMIDDLFDQLRGACPFLKIDFRSAVFMDLTNRVCKPYLDKFVIVFIDDILNYSKTKEEHEVHLKLVLESLRNEKLYAKFSWKKCIFLVTWSTITYSRGPEMIVSYFDKANVVSDALSRKKRVKSRRVRGMILAAQSEAFKQENLLVERLHGLDQQMERKRDESLYFMDRIWVLLVGSVMDEAHASRYLESSLIGLELVQETDKVVLVKEKPKAARDHQKSYVVYGRKPLQFEVGDRVWLKVTPWKGVVCFRKKGKLAPRYVGPFKILERIGLVANRLRLPEELNSVHDTFYVSNLKRCLSDANLHVPLDEIKVDKTLRFVEKPVEIMDQEIKKLKCRKIALVKSVGKSRARGPQEKGYTIITNEKNELIPTRMMTGLRVCIDYRRLNDATRKDHFLLPFIDQMIERLSGNMFYCFLNGFLGTFKRCMLAIFHDMEKLVKAPIMVALDWNLPFELTCDASDYAVGAVLGQRREKKFQPIYYARKTPIEAQQNYTTTEKELLAVVFSFDKFRSYLVLSKTIVFTDHVALRYLFNKQDAKPRLICWILLLQEFNIEIKDKSGAENIPYESLVYAYENDMYPWFADIANYLAGGTLLKGMSYQEKKKFFPDIKYYFWEDPYLFRVGSDQVIRRCVHGKEAIKILEHYHNEPTGGHNVAANTARNVFKAGFYWPIIFKDAQNFVKSCDACQRAGNISRRDEMSQTIIQVCEIFDVWGIDFMGPFPNSHVIPGKLRSRWSGPFKIKQDFPYGDVELEDPSGGSFKVNGHRVKHYFKDPLDKNGEEILDLHPKDN</sequence>
<dbReference type="CDD" id="cd09274">
    <property type="entry name" value="RNase_HI_RT_Ty3"/>
    <property type="match status" value="1"/>
</dbReference>
<keyword evidence="7" id="KW-0064">Aspartyl protease</keyword>
<dbReference type="Gene3D" id="1.10.340.70">
    <property type="match status" value="1"/>
</dbReference>
<dbReference type="Pfam" id="PF17917">
    <property type="entry name" value="RT_RNaseH"/>
    <property type="match status" value="1"/>
</dbReference>
<keyword evidence="12 20" id="KW-0695">RNA-directed DNA polymerase</keyword>
<keyword evidence="14" id="KW-0238">DNA-binding</keyword>
<dbReference type="InterPro" id="IPR056924">
    <property type="entry name" value="SH3_Tf2-1"/>
</dbReference>
<evidence type="ECO:0000259" key="17">
    <source>
        <dbReference type="Pfam" id="PF17917"/>
    </source>
</evidence>
<evidence type="ECO:0000256" key="1">
    <source>
        <dbReference type="ARBA" id="ARBA00012493"/>
    </source>
</evidence>
<dbReference type="GO" id="GO:0006310">
    <property type="term" value="P:DNA recombination"/>
    <property type="evidence" value="ECO:0007669"/>
    <property type="project" value="UniProtKB-KW"/>
</dbReference>
<dbReference type="PANTHER" id="PTHR37984:SF5">
    <property type="entry name" value="PROTEIN NYNRIN-LIKE"/>
    <property type="match status" value="1"/>
</dbReference>
<keyword evidence="15" id="KW-0233">DNA recombination</keyword>
<proteinExistence type="predicted"/>
<feature type="domain" description="Tf2-1-like SH3-like" evidence="19">
    <location>
        <begin position="891"/>
        <end position="955"/>
    </location>
</feature>
<dbReference type="GO" id="GO:0046872">
    <property type="term" value="F:metal ion binding"/>
    <property type="evidence" value="ECO:0007669"/>
    <property type="project" value="UniProtKB-KW"/>
</dbReference>
<dbReference type="FunFam" id="3.10.20.370:FF:000001">
    <property type="entry name" value="Retrovirus-related Pol polyprotein from transposon 17.6-like protein"/>
    <property type="match status" value="1"/>
</dbReference>
<dbReference type="GO" id="GO:0015074">
    <property type="term" value="P:DNA integration"/>
    <property type="evidence" value="ECO:0007669"/>
    <property type="project" value="UniProtKB-KW"/>
</dbReference>
<evidence type="ECO:0000256" key="12">
    <source>
        <dbReference type="ARBA" id="ARBA00022918"/>
    </source>
</evidence>
<dbReference type="InterPro" id="IPR041373">
    <property type="entry name" value="RT_RNaseH"/>
</dbReference>
<dbReference type="GO" id="GO:0004190">
    <property type="term" value="F:aspartic-type endopeptidase activity"/>
    <property type="evidence" value="ECO:0007669"/>
    <property type="project" value="UniProtKB-KW"/>
</dbReference>
<evidence type="ECO:0000256" key="11">
    <source>
        <dbReference type="ARBA" id="ARBA00022908"/>
    </source>
</evidence>
<dbReference type="SUPFAM" id="SSF56672">
    <property type="entry name" value="DNA/RNA polymerases"/>
    <property type="match status" value="2"/>
</dbReference>
<evidence type="ECO:0000256" key="6">
    <source>
        <dbReference type="ARBA" id="ARBA00022723"/>
    </source>
</evidence>
<evidence type="ECO:0000313" key="20">
    <source>
        <dbReference type="EMBL" id="GEU48193.1"/>
    </source>
</evidence>
<evidence type="ECO:0000256" key="10">
    <source>
        <dbReference type="ARBA" id="ARBA00022842"/>
    </source>
</evidence>
<evidence type="ECO:0000256" key="4">
    <source>
        <dbReference type="ARBA" id="ARBA00022695"/>
    </source>
</evidence>
<gene>
    <name evidence="20" type="ORF">Tci_020171</name>
</gene>
<name>A0A6L2KFA0_TANCI</name>
<evidence type="ECO:0000256" key="8">
    <source>
        <dbReference type="ARBA" id="ARBA00022759"/>
    </source>
</evidence>
<dbReference type="InterPro" id="IPR041588">
    <property type="entry name" value="Integrase_H2C2"/>
</dbReference>
<protein>
    <recommendedName>
        <fullName evidence="1">RNA-directed DNA polymerase</fullName>
        <ecNumber evidence="1">2.7.7.49</ecNumber>
    </recommendedName>
</protein>
<dbReference type="EMBL" id="BKCJ010002384">
    <property type="protein sequence ID" value="GEU48193.1"/>
    <property type="molecule type" value="Genomic_DNA"/>
</dbReference>
<feature type="domain" description="Reverse transcriptase RNase H-like" evidence="17">
    <location>
        <begin position="1104"/>
        <end position="1207"/>
    </location>
</feature>